<dbReference type="InterPro" id="IPR025659">
    <property type="entry name" value="Tubby-like_C"/>
</dbReference>
<dbReference type="Proteomes" id="UP001374803">
    <property type="component" value="Chromosome"/>
</dbReference>
<evidence type="ECO:0000313" key="2">
    <source>
        <dbReference type="Proteomes" id="UP001374803"/>
    </source>
</evidence>
<gene>
    <name evidence="1" type="ORF">LVJ94_29430</name>
</gene>
<reference evidence="1" key="1">
    <citation type="submission" date="2021-12" db="EMBL/GenBank/DDBJ databases">
        <title>Discovery of the Pendulisporaceae a myxobacterial family with distinct sporulation behavior and unique specialized metabolism.</title>
        <authorList>
            <person name="Garcia R."/>
            <person name="Popoff A."/>
            <person name="Bader C.D."/>
            <person name="Loehr J."/>
            <person name="Walesch S."/>
            <person name="Walt C."/>
            <person name="Boldt J."/>
            <person name="Bunk B."/>
            <person name="Haeckl F.J.F.P.J."/>
            <person name="Gunesch A.P."/>
            <person name="Birkelbach J."/>
            <person name="Nuebel U."/>
            <person name="Pietschmann T."/>
            <person name="Bach T."/>
            <person name="Mueller R."/>
        </authorList>
    </citation>
    <scope>NUCLEOTIDE SEQUENCE</scope>
    <source>
        <strain evidence="1">MSr11367</strain>
    </source>
</reference>
<proteinExistence type="predicted"/>
<sequence>MCQFVVTQRFMALATNYDITQPGSSEVLMTVKGALMRVFPSFSLVEETGTSLATLRGNFTKTRFRIRAANGNVLASLHFPAVAVEKTLSLFIGETEYTANAGMFRGVFQCKDASGSTVLEIFKVRSMRDRFSVVTKDDIDREVGLLAAVAIHSRFFEMA</sequence>
<keyword evidence="2" id="KW-1185">Reference proteome</keyword>
<dbReference type="InterPro" id="IPR007612">
    <property type="entry name" value="LOR"/>
</dbReference>
<accession>A0ABZ2KQV0</accession>
<dbReference type="RefSeq" id="WP_394830636.1">
    <property type="nucleotide sequence ID" value="NZ_CP089929.1"/>
</dbReference>
<dbReference type="Pfam" id="PF04525">
    <property type="entry name" value="LOR"/>
    <property type="match status" value="1"/>
</dbReference>
<organism evidence="1 2">
    <name type="scientific">Pendulispora rubella</name>
    <dbReference type="NCBI Taxonomy" id="2741070"/>
    <lineage>
        <taxon>Bacteria</taxon>
        <taxon>Pseudomonadati</taxon>
        <taxon>Myxococcota</taxon>
        <taxon>Myxococcia</taxon>
        <taxon>Myxococcales</taxon>
        <taxon>Sorangiineae</taxon>
        <taxon>Pendulisporaceae</taxon>
        <taxon>Pendulispora</taxon>
    </lineage>
</organism>
<dbReference type="EMBL" id="CP089983">
    <property type="protein sequence ID" value="WXB01029.1"/>
    <property type="molecule type" value="Genomic_DNA"/>
</dbReference>
<protein>
    <submittedName>
        <fullName evidence="1">Uncharacterized protein</fullName>
    </submittedName>
</protein>
<evidence type="ECO:0000313" key="1">
    <source>
        <dbReference type="EMBL" id="WXB01029.1"/>
    </source>
</evidence>
<name>A0ABZ2KQV0_9BACT</name>
<dbReference type="SUPFAM" id="SSF54518">
    <property type="entry name" value="Tubby C-terminal domain-like"/>
    <property type="match status" value="1"/>
</dbReference>